<dbReference type="Ensembl" id="ENSSLDT00000027902.1">
    <property type="protein sequence ID" value="ENSSLDP00000027068.1"/>
    <property type="gene ID" value="ENSSLDG00000021015.1"/>
</dbReference>
<dbReference type="SMART" id="SM00055">
    <property type="entry name" value="FCH"/>
    <property type="match status" value="1"/>
</dbReference>
<proteinExistence type="predicted"/>
<dbReference type="GO" id="GO:0030136">
    <property type="term" value="C:clathrin-coated vesicle"/>
    <property type="evidence" value="ECO:0007669"/>
    <property type="project" value="TreeGrafter"/>
</dbReference>
<dbReference type="Gene3D" id="2.20.70.10">
    <property type="match status" value="1"/>
</dbReference>
<dbReference type="SMART" id="SM00326">
    <property type="entry name" value="SH3"/>
    <property type="match status" value="1"/>
</dbReference>
<keyword evidence="1 2" id="KW-0728">SH3 domain</keyword>
<dbReference type="PANTHER" id="PTHR23065:SF57">
    <property type="entry name" value="GROWTH ARREST-SPECIFIC PROTEIN 7"/>
    <property type="match status" value="1"/>
</dbReference>
<accession>A0A3B4YG27</accession>
<dbReference type="InterPro" id="IPR027267">
    <property type="entry name" value="AH/BAR_dom_sf"/>
</dbReference>
<dbReference type="PROSITE" id="PS50020">
    <property type="entry name" value="WW_DOMAIN_2"/>
    <property type="match status" value="1"/>
</dbReference>
<dbReference type="GeneTree" id="ENSGT00940000156268"/>
<dbReference type="InterPro" id="IPR001060">
    <property type="entry name" value="FCH_dom"/>
</dbReference>
<evidence type="ECO:0000256" key="4">
    <source>
        <dbReference type="SAM" id="Coils"/>
    </source>
</evidence>
<dbReference type="SMART" id="SM00456">
    <property type="entry name" value="WW"/>
    <property type="match status" value="1"/>
</dbReference>
<dbReference type="InterPro" id="IPR031160">
    <property type="entry name" value="F_BAR_dom"/>
</dbReference>
<dbReference type="InterPro" id="IPR001202">
    <property type="entry name" value="WW_dom"/>
</dbReference>
<evidence type="ECO:0000259" key="7">
    <source>
        <dbReference type="PROSITE" id="PS50020"/>
    </source>
</evidence>
<dbReference type="SUPFAM" id="SSF103657">
    <property type="entry name" value="BAR/IMD domain-like"/>
    <property type="match status" value="1"/>
</dbReference>
<dbReference type="Proteomes" id="UP000261360">
    <property type="component" value="Unplaced"/>
</dbReference>
<feature type="domain" description="F-BAR" evidence="8">
    <location>
        <begin position="172"/>
        <end position="392"/>
    </location>
</feature>
<evidence type="ECO:0000313" key="9">
    <source>
        <dbReference type="Ensembl" id="ENSSLDP00000027068.1"/>
    </source>
</evidence>
<dbReference type="GO" id="GO:0072583">
    <property type="term" value="P:clathrin-dependent endocytosis"/>
    <property type="evidence" value="ECO:0007669"/>
    <property type="project" value="TreeGrafter"/>
</dbReference>
<dbReference type="GO" id="GO:0005886">
    <property type="term" value="C:plasma membrane"/>
    <property type="evidence" value="ECO:0007669"/>
    <property type="project" value="TreeGrafter"/>
</dbReference>
<dbReference type="PROSITE" id="PS01159">
    <property type="entry name" value="WW_DOMAIN_1"/>
    <property type="match status" value="1"/>
</dbReference>
<keyword evidence="10" id="KW-1185">Reference proteome</keyword>
<gene>
    <name evidence="9" type="primary">GAS7</name>
</gene>
<dbReference type="PROSITE" id="PS50002">
    <property type="entry name" value="SH3"/>
    <property type="match status" value="1"/>
</dbReference>
<dbReference type="Pfam" id="PF07653">
    <property type="entry name" value="SH3_2"/>
    <property type="match status" value="1"/>
</dbReference>
<keyword evidence="3 4" id="KW-0175">Coiled coil</keyword>
<feature type="domain" description="WW" evidence="7">
    <location>
        <begin position="72"/>
        <end position="105"/>
    </location>
</feature>
<dbReference type="CDD" id="cd00201">
    <property type="entry name" value="WW"/>
    <property type="match status" value="1"/>
</dbReference>
<dbReference type="FunFam" id="1.20.1270.60:FF:000024">
    <property type="entry name" value="growth arrest-specific protein 7 isoform X2"/>
    <property type="match status" value="1"/>
</dbReference>
<dbReference type="Gene3D" id="2.30.30.40">
    <property type="entry name" value="SH3 Domains"/>
    <property type="match status" value="1"/>
</dbReference>
<reference evidence="9" key="2">
    <citation type="submission" date="2025-09" db="UniProtKB">
        <authorList>
            <consortium name="Ensembl"/>
        </authorList>
    </citation>
    <scope>IDENTIFICATION</scope>
</reference>
<dbReference type="Pfam" id="PF00611">
    <property type="entry name" value="FCH"/>
    <property type="match status" value="1"/>
</dbReference>
<feature type="region of interest" description="Disordered" evidence="5">
    <location>
        <begin position="149"/>
        <end position="177"/>
    </location>
</feature>
<protein>
    <submittedName>
        <fullName evidence="9">Growth arrest specific 7</fullName>
    </submittedName>
</protein>
<dbReference type="SUPFAM" id="SSF50044">
    <property type="entry name" value="SH3-domain"/>
    <property type="match status" value="1"/>
</dbReference>
<evidence type="ECO:0000313" key="10">
    <source>
        <dbReference type="Proteomes" id="UP000261360"/>
    </source>
</evidence>
<feature type="domain" description="SH3" evidence="6">
    <location>
        <begin position="1"/>
        <end position="61"/>
    </location>
</feature>
<feature type="coiled-coil region" evidence="4">
    <location>
        <begin position="273"/>
        <end position="332"/>
    </location>
</feature>
<dbReference type="Gene3D" id="1.20.1270.60">
    <property type="entry name" value="Arfaptin homology (AH) domain/BAR domain"/>
    <property type="match status" value="1"/>
</dbReference>
<feature type="compositionally biased region" description="Basic residues" evidence="5">
    <location>
        <begin position="152"/>
        <end position="163"/>
    </location>
</feature>
<organism evidence="9 10">
    <name type="scientific">Seriola lalandi dorsalis</name>
    <dbReference type="NCBI Taxonomy" id="1841481"/>
    <lineage>
        <taxon>Eukaryota</taxon>
        <taxon>Metazoa</taxon>
        <taxon>Chordata</taxon>
        <taxon>Craniata</taxon>
        <taxon>Vertebrata</taxon>
        <taxon>Euteleostomi</taxon>
        <taxon>Actinopterygii</taxon>
        <taxon>Neopterygii</taxon>
        <taxon>Teleostei</taxon>
        <taxon>Neoteleostei</taxon>
        <taxon>Acanthomorphata</taxon>
        <taxon>Carangaria</taxon>
        <taxon>Carangiformes</taxon>
        <taxon>Carangidae</taxon>
        <taxon>Seriola</taxon>
    </lineage>
</organism>
<evidence type="ECO:0000259" key="8">
    <source>
        <dbReference type="PROSITE" id="PS51741"/>
    </source>
</evidence>
<dbReference type="Pfam" id="PF00397">
    <property type="entry name" value="WW"/>
    <property type="match status" value="1"/>
</dbReference>
<evidence type="ECO:0000259" key="6">
    <source>
        <dbReference type="PROSITE" id="PS50002"/>
    </source>
</evidence>
<evidence type="ECO:0000256" key="5">
    <source>
        <dbReference type="SAM" id="MobiDB-lite"/>
    </source>
</evidence>
<evidence type="ECO:0000256" key="1">
    <source>
        <dbReference type="ARBA" id="ARBA00022443"/>
    </source>
</evidence>
<evidence type="ECO:0000256" key="3">
    <source>
        <dbReference type="PROSITE-ProRule" id="PRU01077"/>
    </source>
</evidence>
<dbReference type="PANTHER" id="PTHR23065">
    <property type="entry name" value="PROLINE-SERINE-THREONINE PHOSPHATASE INTERACTING PROTEIN 1"/>
    <property type="match status" value="1"/>
</dbReference>
<dbReference type="PROSITE" id="PS51741">
    <property type="entry name" value="F_BAR"/>
    <property type="match status" value="1"/>
</dbReference>
<dbReference type="FunFam" id="2.30.30.40:FF:000216">
    <property type="entry name" value="growth arrest-specific protein 7 isoform X1"/>
    <property type="match status" value="1"/>
</dbReference>
<dbReference type="GO" id="GO:0005905">
    <property type="term" value="C:clathrin-coated pit"/>
    <property type="evidence" value="ECO:0007669"/>
    <property type="project" value="TreeGrafter"/>
</dbReference>
<dbReference type="InterPro" id="IPR001452">
    <property type="entry name" value="SH3_domain"/>
</dbReference>
<evidence type="ECO:0000256" key="2">
    <source>
        <dbReference type="PROSITE-ProRule" id="PRU00192"/>
    </source>
</evidence>
<dbReference type="AlphaFoldDB" id="A0A3B4YG27"/>
<dbReference type="CDD" id="cd11829">
    <property type="entry name" value="SH3_GAS7"/>
    <property type="match status" value="1"/>
</dbReference>
<reference evidence="9" key="1">
    <citation type="submission" date="2025-08" db="UniProtKB">
        <authorList>
            <consortium name="Ensembl"/>
        </authorList>
    </citation>
    <scope>IDENTIFICATION</scope>
</reference>
<dbReference type="InterPro" id="IPR036028">
    <property type="entry name" value="SH3-like_dom_sf"/>
</dbReference>
<sequence length="392" mass="44993">MSGSYCKSLYPFSGEQHQQGLNFEAGEIIKVVQALPGGWWEGEKDGDRGWFPSSYVQVLEPRPPPAGSRWTDPLPPHWRCYMSPQGRRYYVNTTSNETTWERPSSVPGTPKASIRHKNSLPAGTENPPPSELCHLHFLKSWCLRAVNSPQPPRRHKAPTHAHHSYTQTLPADKKDPQGNGCITGFEVLLQKQLKGKQMQKEMAEFIRERIKIEEEYAKNLSKLSQIPLAGQEEGTLGEAWAQLKKSLADEAEVHLKFSSKLQSEVEKPLLSFRENFKKDMKRFDHHIADLRKQLVGRYAAVEKARKALADRQKELELKTQQLEIKLSNKIEEDIKKARRKSTQAGDDLMRCVDLYNQSQSKWFEEMVTTSLVRNYEMVTTSLVRNYVFNDCL</sequence>
<feature type="region of interest" description="Disordered" evidence="5">
    <location>
        <begin position="96"/>
        <end position="127"/>
    </location>
</feature>
<dbReference type="GO" id="GO:0048812">
    <property type="term" value="P:neuron projection morphogenesis"/>
    <property type="evidence" value="ECO:0007669"/>
    <property type="project" value="TreeGrafter"/>
</dbReference>
<name>A0A3B4YG27_SERLL</name>
<dbReference type="STRING" id="1841481.ENSSLDP00000027068"/>
<dbReference type="GO" id="GO:0048268">
    <property type="term" value="P:clathrin coat assembly"/>
    <property type="evidence" value="ECO:0007669"/>
    <property type="project" value="TreeGrafter"/>
</dbReference>